<dbReference type="AlphaFoldDB" id="A0ABD0UTF1"/>
<keyword evidence="5" id="KW-1185">Reference proteome</keyword>
<gene>
    <name evidence="4" type="ORF">M5K25_013500</name>
</gene>
<keyword evidence="1" id="KW-0862">Zinc</keyword>
<organism evidence="4 5">
    <name type="scientific">Dendrobium thyrsiflorum</name>
    <name type="common">Pinecone-like raceme dendrobium</name>
    <name type="synonym">Orchid</name>
    <dbReference type="NCBI Taxonomy" id="117978"/>
    <lineage>
        <taxon>Eukaryota</taxon>
        <taxon>Viridiplantae</taxon>
        <taxon>Streptophyta</taxon>
        <taxon>Embryophyta</taxon>
        <taxon>Tracheophyta</taxon>
        <taxon>Spermatophyta</taxon>
        <taxon>Magnoliopsida</taxon>
        <taxon>Liliopsida</taxon>
        <taxon>Asparagales</taxon>
        <taxon>Orchidaceae</taxon>
        <taxon>Epidendroideae</taxon>
        <taxon>Malaxideae</taxon>
        <taxon>Dendrobiinae</taxon>
        <taxon>Dendrobium</taxon>
    </lineage>
</organism>
<dbReference type="PANTHER" id="PTHR31286">
    <property type="entry name" value="GLYCINE-RICH CELL WALL STRUCTURAL PROTEIN 1.8-LIKE"/>
    <property type="match status" value="1"/>
</dbReference>
<evidence type="ECO:0000256" key="1">
    <source>
        <dbReference type="PROSITE-ProRule" id="PRU00047"/>
    </source>
</evidence>
<reference evidence="4 5" key="1">
    <citation type="journal article" date="2024" name="Plant Biotechnol. J.">
        <title>Dendrobium thyrsiflorum genome and its molecular insights into genes involved in important horticultural traits.</title>
        <authorList>
            <person name="Chen B."/>
            <person name="Wang J.Y."/>
            <person name="Zheng P.J."/>
            <person name="Li K.L."/>
            <person name="Liang Y.M."/>
            <person name="Chen X.F."/>
            <person name="Zhang C."/>
            <person name="Zhao X."/>
            <person name="He X."/>
            <person name="Zhang G.Q."/>
            <person name="Liu Z.J."/>
            <person name="Xu Q."/>
        </authorList>
    </citation>
    <scope>NUCLEOTIDE SEQUENCE [LARGE SCALE GENOMIC DNA]</scope>
    <source>
        <strain evidence="4">GZMU011</strain>
    </source>
</reference>
<dbReference type="InterPro" id="IPR001878">
    <property type="entry name" value="Znf_CCHC"/>
</dbReference>
<name>A0ABD0UTF1_DENTH</name>
<feature type="domain" description="CCHC-type" evidence="3">
    <location>
        <begin position="372"/>
        <end position="387"/>
    </location>
</feature>
<dbReference type="InterPro" id="IPR025558">
    <property type="entry name" value="DUF4283"/>
</dbReference>
<accession>A0ABD0UTF1</accession>
<comment type="caution">
    <text evidence="4">The sequence shown here is derived from an EMBL/GenBank/DDBJ whole genome shotgun (WGS) entry which is preliminary data.</text>
</comment>
<evidence type="ECO:0000259" key="3">
    <source>
        <dbReference type="PROSITE" id="PS50158"/>
    </source>
</evidence>
<keyword evidence="1" id="KW-0479">Metal-binding</keyword>
<dbReference type="PROSITE" id="PS50158">
    <property type="entry name" value="ZF_CCHC"/>
    <property type="match status" value="1"/>
</dbReference>
<dbReference type="Pfam" id="PF14111">
    <property type="entry name" value="DUF4283"/>
    <property type="match status" value="1"/>
</dbReference>
<keyword evidence="1" id="KW-0863">Zinc-finger</keyword>
<evidence type="ECO:0000313" key="5">
    <source>
        <dbReference type="Proteomes" id="UP001552299"/>
    </source>
</evidence>
<dbReference type="EMBL" id="JANQDX010000011">
    <property type="protein sequence ID" value="KAL0916021.1"/>
    <property type="molecule type" value="Genomic_DNA"/>
</dbReference>
<evidence type="ECO:0000256" key="2">
    <source>
        <dbReference type="SAM" id="MobiDB-lite"/>
    </source>
</evidence>
<dbReference type="PANTHER" id="PTHR31286:SF180">
    <property type="entry name" value="OS10G0362600 PROTEIN"/>
    <property type="match status" value="1"/>
</dbReference>
<feature type="region of interest" description="Disordered" evidence="2">
    <location>
        <begin position="121"/>
        <end position="145"/>
    </location>
</feature>
<protein>
    <recommendedName>
        <fullName evidence="3">CCHC-type domain-containing protein</fullName>
    </recommendedName>
</protein>
<proteinExistence type="predicted"/>
<feature type="compositionally biased region" description="Polar residues" evidence="2">
    <location>
        <begin position="133"/>
        <end position="143"/>
    </location>
</feature>
<sequence>MKVVHHCVEVRRIQHQAARHNKPRSKIDVGYINSSNSREDQLIADANSLNLNQDKTVITYSVNQELLNLRENLSSDPIVNDVFKPKLEQCCNDYSNNTDHFLVDAWLLEGHFKILSDGVNSVPQKTSKENPRESVQNSGSSLDLTDGSARQGISFNKSFADIAKFPLKKRFTPIILEDLEEISEDGVIVPLQDEVMQNIKKLEFALVGKILGKKLSYTFIHSELKKKWNKFDEFKFMLIGGDSFICIFSSLGARDAVLNGGPWNIAGRLIGISKWSPSFDPNSMEGLVTPIWVRFPQLPLLYWDNKNIARIASMIGKPLWFDDLTNMCGNSSYARVCICLDISKQLPKGIWIQGIHGKFFQPCEYEEVPIFCFNCGKIGHKKEGCPDLNINAVSSDVGVIKVHQPNEVTGITPSVDGNLEIGSKEGDSTSSNPWVVVKRKSKPVARKELSAQGGNLAKQETTVKMDVSKRWRLKGSIFSVGESSGRKVLLFDKEHHKHSDLSNQNQGVIFRDPLFVNKQTTANQISGSLKGKEIQLSLSEGEVFNHNSDLSEV</sequence>
<dbReference type="Proteomes" id="UP001552299">
    <property type="component" value="Unassembled WGS sequence"/>
</dbReference>
<dbReference type="InterPro" id="IPR040256">
    <property type="entry name" value="At4g02000-like"/>
</dbReference>
<evidence type="ECO:0000313" key="4">
    <source>
        <dbReference type="EMBL" id="KAL0916021.1"/>
    </source>
</evidence>
<dbReference type="GO" id="GO:0008270">
    <property type="term" value="F:zinc ion binding"/>
    <property type="evidence" value="ECO:0007669"/>
    <property type="project" value="UniProtKB-KW"/>
</dbReference>